<reference evidence="2 3" key="1">
    <citation type="submission" date="2018-09" db="EMBL/GenBank/DDBJ databases">
        <title>A high-quality reference genome of wild soybean provides a powerful tool to mine soybean genomes.</title>
        <authorList>
            <person name="Xie M."/>
            <person name="Chung C.Y.L."/>
            <person name="Li M.-W."/>
            <person name="Wong F.-L."/>
            <person name="Chan T.-F."/>
            <person name="Lam H.-M."/>
        </authorList>
    </citation>
    <scope>NUCLEOTIDE SEQUENCE [LARGE SCALE GENOMIC DNA]</scope>
    <source>
        <strain evidence="3">cv. W05</strain>
        <tissue evidence="2">Hypocotyl of etiolated seedlings</tissue>
    </source>
</reference>
<feature type="region of interest" description="Disordered" evidence="1">
    <location>
        <begin position="97"/>
        <end position="137"/>
    </location>
</feature>
<evidence type="ECO:0000256" key="1">
    <source>
        <dbReference type="SAM" id="MobiDB-lite"/>
    </source>
</evidence>
<name>A0A445L1M5_GLYSO</name>
<feature type="region of interest" description="Disordered" evidence="1">
    <location>
        <begin position="1"/>
        <end position="39"/>
    </location>
</feature>
<sequence length="153" mass="17410">MEKTHLDMNEEGVPPTALREKPTHSSPPQPQSSSSLSSFSATFDRSNHIAFLERVFEFFSEHNNFLETESAEKVIVSLLQAVEEKWEFLKVEIEKAEKKQRKDLKASEEKGKSDNMLKEEKEPKAKDTNKDESASRGTPKKAYLLLSLILVPC</sequence>
<comment type="caution">
    <text evidence="2">The sequence shown here is derived from an EMBL/GenBank/DDBJ whole genome shotgun (WGS) entry which is preliminary data.</text>
</comment>
<dbReference type="EMBL" id="QZWG01000004">
    <property type="protein sequence ID" value="RZC17047.1"/>
    <property type="molecule type" value="Genomic_DNA"/>
</dbReference>
<feature type="compositionally biased region" description="Basic and acidic residues" evidence="1">
    <location>
        <begin position="103"/>
        <end position="134"/>
    </location>
</feature>
<proteinExistence type="predicted"/>
<gene>
    <name evidence="2" type="ORF">D0Y65_010064</name>
</gene>
<protein>
    <submittedName>
        <fullName evidence="2">Uncharacterized protein</fullName>
    </submittedName>
</protein>
<dbReference type="AlphaFoldDB" id="A0A445L1M5"/>
<accession>A0A445L1M5</accession>
<keyword evidence="3" id="KW-1185">Reference proteome</keyword>
<evidence type="ECO:0000313" key="3">
    <source>
        <dbReference type="Proteomes" id="UP000289340"/>
    </source>
</evidence>
<evidence type="ECO:0000313" key="2">
    <source>
        <dbReference type="EMBL" id="RZC17047.1"/>
    </source>
</evidence>
<dbReference type="Proteomes" id="UP000289340">
    <property type="component" value="Chromosome 4"/>
</dbReference>
<organism evidence="2 3">
    <name type="scientific">Glycine soja</name>
    <name type="common">Wild soybean</name>
    <dbReference type="NCBI Taxonomy" id="3848"/>
    <lineage>
        <taxon>Eukaryota</taxon>
        <taxon>Viridiplantae</taxon>
        <taxon>Streptophyta</taxon>
        <taxon>Embryophyta</taxon>
        <taxon>Tracheophyta</taxon>
        <taxon>Spermatophyta</taxon>
        <taxon>Magnoliopsida</taxon>
        <taxon>eudicotyledons</taxon>
        <taxon>Gunneridae</taxon>
        <taxon>Pentapetalae</taxon>
        <taxon>rosids</taxon>
        <taxon>fabids</taxon>
        <taxon>Fabales</taxon>
        <taxon>Fabaceae</taxon>
        <taxon>Papilionoideae</taxon>
        <taxon>50 kb inversion clade</taxon>
        <taxon>NPAAA clade</taxon>
        <taxon>indigoferoid/millettioid clade</taxon>
        <taxon>Phaseoleae</taxon>
        <taxon>Glycine</taxon>
        <taxon>Glycine subgen. Soja</taxon>
    </lineage>
</organism>